<organism evidence="1">
    <name type="scientific">Nicotiana tabacum</name>
    <name type="common">Common tobacco</name>
    <dbReference type="NCBI Taxonomy" id="4097"/>
    <lineage>
        <taxon>Eukaryota</taxon>
        <taxon>Viridiplantae</taxon>
        <taxon>Streptophyta</taxon>
        <taxon>Embryophyta</taxon>
        <taxon>Tracheophyta</taxon>
        <taxon>Spermatophyta</taxon>
        <taxon>Magnoliopsida</taxon>
        <taxon>eudicotyledons</taxon>
        <taxon>Gunneridae</taxon>
        <taxon>Pentapetalae</taxon>
        <taxon>asterids</taxon>
        <taxon>lamiids</taxon>
        <taxon>Solanales</taxon>
        <taxon>Solanaceae</taxon>
        <taxon>Nicotianoideae</taxon>
        <taxon>Nicotianeae</taxon>
        <taxon>Nicotiana</taxon>
    </lineage>
</organism>
<dbReference type="PANTHER" id="PTHR33067">
    <property type="entry name" value="RNA-DIRECTED DNA POLYMERASE-RELATED"/>
    <property type="match status" value="1"/>
</dbReference>
<dbReference type="OrthoDB" id="1417277at2759"/>
<reference evidence="1" key="1">
    <citation type="submission" date="2025-08" db="UniProtKB">
        <authorList>
            <consortium name="RefSeq"/>
        </authorList>
    </citation>
    <scope>IDENTIFICATION</scope>
</reference>
<dbReference type="PaxDb" id="4097-A0A1S4D4L6"/>
<accession>A0A1S4D4L6</accession>
<evidence type="ECO:0000313" key="1">
    <source>
        <dbReference type="RefSeq" id="XP_016508352.1"/>
    </source>
</evidence>
<proteinExistence type="predicted"/>
<name>A0A1S4D4L6_TOBAC</name>
<sequence>MANTSATWQSRANVPQWDPSMVNLTKQMEDQGEQITKLTTTLKLLAKNQMPMQVNAMENVQGSGFNQTSMGNQFLGQEGTYFAQGSHQEGDFQEQCYQMQNEGAQYVDDEEEEITPPRVVDPPKVDVSVVESNVVEEMQQTPSSLQDVIYIPPKGNEVIKEETKEASKSYKKLPRPSPPYLQRFAKQHKEGQLQKFYDMLNQIIVTVPFVEALEKMPGYAKFMKDLVTKKKNSQSDTSVQCNHFTNQNENDVGCEFTIPCSIGVTSCAKAHNGRLGVFNLMPYAVLKRFGLGDPRPTSMKLLMADQTLKYLFGVIDVILVKVGHLYFPDDFVIMDCEVDREVPIILGRPVLATGQAI</sequence>
<dbReference type="AlphaFoldDB" id="A0A1S4D4L6"/>
<dbReference type="KEGG" id="nta:107825934"/>
<dbReference type="Gene3D" id="2.40.70.10">
    <property type="entry name" value="Acid Proteases"/>
    <property type="match status" value="1"/>
</dbReference>
<dbReference type="RefSeq" id="XP_016508352.1">
    <property type="nucleotide sequence ID" value="XM_016652866.1"/>
</dbReference>
<gene>
    <name evidence="1" type="primary">LOC107825934</name>
</gene>
<dbReference type="InterPro" id="IPR021109">
    <property type="entry name" value="Peptidase_aspartic_dom_sf"/>
</dbReference>
<dbReference type="CDD" id="cd00303">
    <property type="entry name" value="retropepsin_like"/>
    <property type="match status" value="1"/>
</dbReference>
<dbReference type="PANTHER" id="PTHR33067:SF31">
    <property type="entry name" value="RNA-DIRECTED DNA POLYMERASE"/>
    <property type="match status" value="1"/>
</dbReference>
<protein>
    <submittedName>
        <fullName evidence="1">Uncharacterized protein</fullName>
    </submittedName>
</protein>